<evidence type="ECO:0000256" key="2">
    <source>
        <dbReference type="PROSITE-ProRule" id="PRU00284"/>
    </source>
</evidence>
<sequence>MEQGKKKKPANSEGKFLPVLATFIILIVFRVFVLSSATSGSLQRFWILSAVVVLAQILYIAFAGGRGSVGGGNNSSALGQLSAEVERMAAGDFSQIAQISKVQGKEPLFAKVRDQLLGLGNAFAGLVTGIREENEESEQMVGDLSQKSQSAKDSIDGVRQAMGTIADNASQQAAASQQTVTEMDVLAKDIELINDQITKMDQYADESKQNNSQNMQMMRQVSSSWKNETNSQKLIVEEMNAMNEDIQNIGNIISLINDISEQTNLLALNASIEAARAGEAGKGFAIVAEEVRDLAEQSGKSTSSIRDLIESIRTKSKKMTVDLDRSYQESQSQQQNIDHVLGYSGKITEDVVKVSDGLADISTRANEIKSKKDQVNQALREISTQISETSASTQEVSANLDDFYSLIEGLEKSVDLLEQSGEIRKLQVDAFKL</sequence>
<name>A0A401ITN3_9LACO</name>
<dbReference type="PROSITE" id="PS50111">
    <property type="entry name" value="CHEMOTAXIS_TRANSDUC_2"/>
    <property type="match status" value="1"/>
</dbReference>
<evidence type="ECO:0000313" key="6">
    <source>
        <dbReference type="EMBL" id="GBG94913.1"/>
    </source>
</evidence>
<proteinExistence type="predicted"/>
<reference evidence="6 7" key="1">
    <citation type="journal article" date="2019" name="Int. J. Syst. Evol. Microbiol.">
        <title>Lactobacillus salitolerans sp. nov., a novel lactic acid bacterium isolated from spent mushroom substrates.</title>
        <authorList>
            <person name="Tohno M."/>
            <person name="Tanizawa Y."/>
            <person name="Kojima Y."/>
            <person name="Sakamoto M."/>
            <person name="Nakamura Y."/>
            <person name="Ohkuma M."/>
            <person name="Kobayashi H."/>
        </authorList>
    </citation>
    <scope>NUCLEOTIDE SEQUENCE [LARGE SCALE GENOMIC DNA]</scope>
    <source>
        <strain evidence="6 7">YK43</strain>
    </source>
</reference>
<keyword evidence="4" id="KW-0472">Membrane</keyword>
<evidence type="ECO:0000256" key="3">
    <source>
        <dbReference type="SAM" id="MobiDB-lite"/>
    </source>
</evidence>
<keyword evidence="4" id="KW-0812">Transmembrane</keyword>
<dbReference type="Gene3D" id="1.10.287.950">
    <property type="entry name" value="Methyl-accepting chemotaxis protein"/>
    <property type="match status" value="1"/>
</dbReference>
<feature type="compositionally biased region" description="Low complexity" evidence="3">
    <location>
        <begin position="209"/>
        <end position="224"/>
    </location>
</feature>
<dbReference type="SMART" id="SM00283">
    <property type="entry name" value="MA"/>
    <property type="match status" value="1"/>
</dbReference>
<feature type="transmembrane region" description="Helical" evidence="4">
    <location>
        <begin position="45"/>
        <end position="65"/>
    </location>
</feature>
<evidence type="ECO:0000259" key="5">
    <source>
        <dbReference type="PROSITE" id="PS50111"/>
    </source>
</evidence>
<gene>
    <name evidence="6" type="ORF">LFYK43_13720</name>
</gene>
<organism evidence="6 7">
    <name type="scientific">Ligilactobacillus salitolerans</name>
    <dbReference type="NCBI Taxonomy" id="1808352"/>
    <lineage>
        <taxon>Bacteria</taxon>
        <taxon>Bacillati</taxon>
        <taxon>Bacillota</taxon>
        <taxon>Bacilli</taxon>
        <taxon>Lactobacillales</taxon>
        <taxon>Lactobacillaceae</taxon>
        <taxon>Ligilactobacillus</taxon>
    </lineage>
</organism>
<accession>A0A401ITN3</accession>
<feature type="transmembrane region" description="Helical" evidence="4">
    <location>
        <begin position="16"/>
        <end position="33"/>
    </location>
</feature>
<dbReference type="EMBL" id="BFFP01000021">
    <property type="protein sequence ID" value="GBG94913.1"/>
    <property type="molecule type" value="Genomic_DNA"/>
</dbReference>
<dbReference type="RefSeq" id="WP_124976763.1">
    <property type="nucleotide sequence ID" value="NZ_BFFP01000021.1"/>
</dbReference>
<keyword evidence="4" id="KW-1133">Transmembrane helix</keyword>
<keyword evidence="7" id="KW-1185">Reference proteome</keyword>
<dbReference type="GO" id="GO:0016020">
    <property type="term" value="C:membrane"/>
    <property type="evidence" value="ECO:0007669"/>
    <property type="project" value="InterPro"/>
</dbReference>
<dbReference type="Pfam" id="PF00015">
    <property type="entry name" value="MCPsignal"/>
    <property type="match status" value="1"/>
</dbReference>
<evidence type="ECO:0000256" key="1">
    <source>
        <dbReference type="ARBA" id="ARBA00023224"/>
    </source>
</evidence>
<dbReference type="InterPro" id="IPR004089">
    <property type="entry name" value="MCPsignal_dom"/>
</dbReference>
<dbReference type="PANTHER" id="PTHR32089:SF112">
    <property type="entry name" value="LYSOZYME-LIKE PROTEIN-RELATED"/>
    <property type="match status" value="1"/>
</dbReference>
<dbReference type="Proteomes" id="UP000286848">
    <property type="component" value="Unassembled WGS sequence"/>
</dbReference>
<dbReference type="PANTHER" id="PTHR32089">
    <property type="entry name" value="METHYL-ACCEPTING CHEMOTAXIS PROTEIN MCPB"/>
    <property type="match status" value="1"/>
</dbReference>
<comment type="caution">
    <text evidence="6">The sequence shown here is derived from an EMBL/GenBank/DDBJ whole genome shotgun (WGS) entry which is preliminary data.</text>
</comment>
<evidence type="ECO:0000313" key="7">
    <source>
        <dbReference type="Proteomes" id="UP000286848"/>
    </source>
</evidence>
<keyword evidence="1 2" id="KW-0807">Transducer</keyword>
<dbReference type="OrthoDB" id="2489132at2"/>
<dbReference type="GO" id="GO:0007165">
    <property type="term" value="P:signal transduction"/>
    <property type="evidence" value="ECO:0007669"/>
    <property type="project" value="UniProtKB-KW"/>
</dbReference>
<feature type="region of interest" description="Disordered" evidence="3">
    <location>
        <begin position="206"/>
        <end position="227"/>
    </location>
</feature>
<dbReference type="AlphaFoldDB" id="A0A401ITN3"/>
<dbReference type="SUPFAM" id="SSF58104">
    <property type="entry name" value="Methyl-accepting chemotaxis protein (MCP) signaling domain"/>
    <property type="match status" value="1"/>
</dbReference>
<protein>
    <recommendedName>
        <fullName evidence="5">Methyl-accepting transducer domain-containing protein</fullName>
    </recommendedName>
</protein>
<feature type="domain" description="Methyl-accepting transducer" evidence="5">
    <location>
        <begin position="147"/>
        <end position="397"/>
    </location>
</feature>
<evidence type="ECO:0000256" key="4">
    <source>
        <dbReference type="SAM" id="Phobius"/>
    </source>
</evidence>